<gene>
    <name evidence="4" type="ORF">APZ42_000475</name>
</gene>
<accession>A0A164JM51</accession>
<comment type="caution">
    <text evidence="4">The sequence shown here is derived from an EMBL/GenBank/DDBJ whole genome shotgun (WGS) entry which is preliminary data.</text>
</comment>
<protein>
    <recommendedName>
        <fullName evidence="6">Transposable element P transposase</fullName>
    </recommendedName>
</protein>
<dbReference type="OrthoDB" id="6371942at2759"/>
<dbReference type="AlphaFoldDB" id="A0A164JM51"/>
<feature type="domain" description="Transposable element P transposase-like RNase H C-terminal" evidence="3">
    <location>
        <begin position="181"/>
        <end position="214"/>
    </location>
</feature>
<reference evidence="4 5" key="1">
    <citation type="submission" date="2016-03" db="EMBL/GenBank/DDBJ databases">
        <title>EvidentialGene: Evidence-directed Construction of Genes on Genomes.</title>
        <authorList>
            <person name="Gilbert D.G."/>
            <person name="Choi J.-H."/>
            <person name="Mockaitis K."/>
            <person name="Colbourne J."/>
            <person name="Pfrender M."/>
        </authorList>
    </citation>
    <scope>NUCLEOTIDE SEQUENCE [LARGE SCALE GENOMIC DNA]</scope>
    <source>
        <strain evidence="4 5">Xinb3</strain>
        <tissue evidence="4">Complete organism</tissue>
    </source>
</reference>
<dbReference type="InterPro" id="IPR048366">
    <property type="entry name" value="TNP-like_GBD"/>
</dbReference>
<evidence type="ECO:0000259" key="3">
    <source>
        <dbReference type="Pfam" id="PF21789"/>
    </source>
</evidence>
<feature type="domain" description="Transposable element P transposase-like GTP-binding insertion" evidence="2">
    <location>
        <begin position="17"/>
        <end position="108"/>
    </location>
</feature>
<dbReference type="Proteomes" id="UP000076858">
    <property type="component" value="Unassembled WGS sequence"/>
</dbReference>
<evidence type="ECO:0000313" key="5">
    <source>
        <dbReference type="Proteomes" id="UP000076858"/>
    </source>
</evidence>
<dbReference type="InterPro" id="IPR048367">
    <property type="entry name" value="TNP-like_RNaseH_C"/>
</dbReference>
<keyword evidence="5" id="KW-1185">Reference proteome</keyword>
<feature type="non-terminal residue" evidence="4">
    <location>
        <position position="320"/>
    </location>
</feature>
<dbReference type="EMBL" id="LRGB01004303">
    <property type="protein sequence ID" value="KZS02476.1"/>
    <property type="molecule type" value="Genomic_DNA"/>
</dbReference>
<evidence type="ECO:0000256" key="1">
    <source>
        <dbReference type="SAM" id="MobiDB-lite"/>
    </source>
</evidence>
<dbReference type="Pfam" id="PF21788">
    <property type="entry name" value="TNP-like_GBD"/>
    <property type="match status" value="1"/>
</dbReference>
<name>A0A164JM51_9CRUS</name>
<dbReference type="PANTHER" id="PTHR47577">
    <property type="entry name" value="THAP DOMAIN-CONTAINING PROTEIN 6"/>
    <property type="match status" value="1"/>
</dbReference>
<evidence type="ECO:0000259" key="2">
    <source>
        <dbReference type="Pfam" id="PF21788"/>
    </source>
</evidence>
<sequence>MISYRLLRSSNLYEIGEHQFDHFKNLYHAEEKYQSGICPKLSFSHIFPNTWEKMTVKLCTQLFSESVACGFEYYADDMKLDTFKDTNPTVKMVRLLNNSFDVLNGRCRNESITKLNWQSRKKILGATIDALEMTEIISKEQNETPFLSQTTLEAFRLTLHSIIDLTEDLLSNNYDFVLTGKLNQDCIERFFGIIRNAGGSNEHPTIHSFMQLYRLFCIYFPTKDAVSGGNVDQEEQRPENETSEQDIPISEWPQFPSFEELALEELALEEHDLPSEEELLIRKIKRYMVYNLCGYLLHSRKYLLKCEDCLNTLETSLESL</sequence>
<feature type="region of interest" description="Disordered" evidence="1">
    <location>
        <begin position="229"/>
        <end position="248"/>
    </location>
</feature>
<proteinExistence type="predicted"/>
<evidence type="ECO:0008006" key="6">
    <source>
        <dbReference type="Google" id="ProtNLM"/>
    </source>
</evidence>
<dbReference type="STRING" id="35525.A0A164JM51"/>
<dbReference type="PANTHER" id="PTHR47577:SF2">
    <property type="entry name" value="THAP DOMAIN CONTAINING 9"/>
    <property type="match status" value="1"/>
</dbReference>
<organism evidence="4 5">
    <name type="scientific">Daphnia magna</name>
    <dbReference type="NCBI Taxonomy" id="35525"/>
    <lineage>
        <taxon>Eukaryota</taxon>
        <taxon>Metazoa</taxon>
        <taxon>Ecdysozoa</taxon>
        <taxon>Arthropoda</taxon>
        <taxon>Crustacea</taxon>
        <taxon>Branchiopoda</taxon>
        <taxon>Diplostraca</taxon>
        <taxon>Cladocera</taxon>
        <taxon>Anomopoda</taxon>
        <taxon>Daphniidae</taxon>
        <taxon>Daphnia</taxon>
    </lineage>
</organism>
<evidence type="ECO:0000313" key="4">
    <source>
        <dbReference type="EMBL" id="KZS02476.1"/>
    </source>
</evidence>
<dbReference type="Pfam" id="PF21789">
    <property type="entry name" value="TNP-like_RNaseH_C"/>
    <property type="match status" value="1"/>
</dbReference>